<dbReference type="GO" id="GO:0016020">
    <property type="term" value="C:membrane"/>
    <property type="evidence" value="ECO:0007669"/>
    <property type="project" value="UniProtKB-SubCell"/>
</dbReference>
<dbReference type="InterPro" id="IPR027470">
    <property type="entry name" value="Cation_efflux_CTD"/>
</dbReference>
<evidence type="ECO:0000259" key="7">
    <source>
        <dbReference type="Pfam" id="PF01545"/>
    </source>
</evidence>
<dbReference type="Gene3D" id="3.30.70.1350">
    <property type="entry name" value="Cation efflux protein, cytoplasmic domain"/>
    <property type="match status" value="1"/>
</dbReference>
<keyword evidence="10" id="KW-1185">Reference proteome</keyword>
<feature type="domain" description="Cation efflux protein transmembrane" evidence="7">
    <location>
        <begin position="123"/>
        <end position="349"/>
    </location>
</feature>
<dbReference type="InterPro" id="IPR036837">
    <property type="entry name" value="Cation_efflux_CTD_sf"/>
</dbReference>
<keyword evidence="4" id="KW-1133">Transmembrane helix</keyword>
<sequence>MAATLIISGFRASRHLHCPSPYCRLSSLQRVLYTYPPSHSSHRYRKMVETARRRIHGDSADQGKSPTGAVGEPERHNHEPSNTHPHSHGIFGGHSHSHDHDKHGGGLIETLQSGGDRGSRVTLVGLGANVLLTSAKGAAGWFMNSAALLADAGHSLSDLLGDFVVLFSWRLSRRPPSRRYPFGLAKFETVGTGIVSLLLIAGAIGIGSHSLSLLLSVLSETAATVPAGPLQTALLNVTAAAHHVPGLGHIAHSHAHAHALDMNAAWFAAASIVSKEWLFRITRKVAEQESSPVLLANAYHHRSDAYSSVVALIAILGSGWFPTLPLDPIGGLLVSVVIFQQGLTIFKGAFWEMTDASAPEPVLRSLSRSLDKLREDPHLEPSFLHFRDLRARRAGSQLFVNLHVGVPGNLTAFQLNQLEKQIVATLKAERKEVKEVQVQFDVIPERCGQ</sequence>
<dbReference type="SUPFAM" id="SSF160240">
    <property type="entry name" value="Cation efflux protein cytoplasmic domain-like"/>
    <property type="match status" value="1"/>
</dbReference>
<evidence type="ECO:0000256" key="3">
    <source>
        <dbReference type="ARBA" id="ARBA00022692"/>
    </source>
</evidence>
<dbReference type="Proteomes" id="UP000759537">
    <property type="component" value="Unassembled WGS sequence"/>
</dbReference>
<evidence type="ECO:0000313" key="9">
    <source>
        <dbReference type="EMBL" id="KAF8482775.1"/>
    </source>
</evidence>
<proteinExistence type="predicted"/>
<feature type="compositionally biased region" description="Basic and acidic residues" evidence="6">
    <location>
        <begin position="72"/>
        <end position="81"/>
    </location>
</feature>
<keyword evidence="2" id="KW-0813">Transport</keyword>
<gene>
    <name evidence="9" type="ORF">DFH94DRAFT_729574</name>
</gene>
<feature type="domain" description="Cation efflux protein cytoplasmic" evidence="8">
    <location>
        <begin position="381"/>
        <end position="441"/>
    </location>
</feature>
<evidence type="ECO:0000256" key="4">
    <source>
        <dbReference type="ARBA" id="ARBA00022989"/>
    </source>
</evidence>
<comment type="caution">
    <text evidence="9">The sequence shown here is derived from an EMBL/GenBank/DDBJ whole genome shotgun (WGS) entry which is preliminary data.</text>
</comment>
<evidence type="ECO:0000256" key="1">
    <source>
        <dbReference type="ARBA" id="ARBA00004141"/>
    </source>
</evidence>
<reference evidence="9" key="2">
    <citation type="journal article" date="2020" name="Nat. Commun.">
        <title>Large-scale genome sequencing of mycorrhizal fungi provides insights into the early evolution of symbiotic traits.</title>
        <authorList>
            <person name="Miyauchi S."/>
            <person name="Kiss E."/>
            <person name="Kuo A."/>
            <person name="Drula E."/>
            <person name="Kohler A."/>
            <person name="Sanchez-Garcia M."/>
            <person name="Morin E."/>
            <person name="Andreopoulos B."/>
            <person name="Barry K.W."/>
            <person name="Bonito G."/>
            <person name="Buee M."/>
            <person name="Carver A."/>
            <person name="Chen C."/>
            <person name="Cichocki N."/>
            <person name="Clum A."/>
            <person name="Culley D."/>
            <person name="Crous P.W."/>
            <person name="Fauchery L."/>
            <person name="Girlanda M."/>
            <person name="Hayes R.D."/>
            <person name="Keri Z."/>
            <person name="LaButti K."/>
            <person name="Lipzen A."/>
            <person name="Lombard V."/>
            <person name="Magnuson J."/>
            <person name="Maillard F."/>
            <person name="Murat C."/>
            <person name="Nolan M."/>
            <person name="Ohm R.A."/>
            <person name="Pangilinan J."/>
            <person name="Pereira M.F."/>
            <person name="Perotto S."/>
            <person name="Peter M."/>
            <person name="Pfister S."/>
            <person name="Riley R."/>
            <person name="Sitrit Y."/>
            <person name="Stielow J.B."/>
            <person name="Szollosi G."/>
            <person name="Zifcakova L."/>
            <person name="Stursova M."/>
            <person name="Spatafora J.W."/>
            <person name="Tedersoo L."/>
            <person name="Vaario L.M."/>
            <person name="Yamada A."/>
            <person name="Yan M."/>
            <person name="Wang P."/>
            <person name="Xu J."/>
            <person name="Bruns T."/>
            <person name="Baldrian P."/>
            <person name="Vilgalys R."/>
            <person name="Dunand C."/>
            <person name="Henrissat B."/>
            <person name="Grigoriev I.V."/>
            <person name="Hibbett D."/>
            <person name="Nagy L.G."/>
            <person name="Martin F.M."/>
        </authorList>
    </citation>
    <scope>NUCLEOTIDE SEQUENCE</scope>
    <source>
        <strain evidence="9">Prilba</strain>
    </source>
</reference>
<dbReference type="Gene3D" id="1.20.1510.10">
    <property type="entry name" value="Cation efflux protein transmembrane domain"/>
    <property type="match status" value="1"/>
</dbReference>
<comment type="subcellular location">
    <subcellularLocation>
        <location evidence="1">Membrane</location>
        <topology evidence="1">Multi-pass membrane protein</topology>
    </subcellularLocation>
</comment>
<organism evidence="9 10">
    <name type="scientific">Russula ochroleuca</name>
    <dbReference type="NCBI Taxonomy" id="152965"/>
    <lineage>
        <taxon>Eukaryota</taxon>
        <taxon>Fungi</taxon>
        <taxon>Dikarya</taxon>
        <taxon>Basidiomycota</taxon>
        <taxon>Agaricomycotina</taxon>
        <taxon>Agaricomycetes</taxon>
        <taxon>Russulales</taxon>
        <taxon>Russulaceae</taxon>
        <taxon>Russula</taxon>
    </lineage>
</organism>
<evidence type="ECO:0000256" key="6">
    <source>
        <dbReference type="SAM" id="MobiDB-lite"/>
    </source>
</evidence>
<dbReference type="GO" id="GO:0098771">
    <property type="term" value="P:inorganic ion homeostasis"/>
    <property type="evidence" value="ECO:0007669"/>
    <property type="project" value="UniProtKB-ARBA"/>
</dbReference>
<evidence type="ECO:0000313" key="10">
    <source>
        <dbReference type="Proteomes" id="UP000759537"/>
    </source>
</evidence>
<dbReference type="GO" id="GO:0008324">
    <property type="term" value="F:monoatomic cation transmembrane transporter activity"/>
    <property type="evidence" value="ECO:0007669"/>
    <property type="project" value="InterPro"/>
</dbReference>
<dbReference type="InterPro" id="IPR002524">
    <property type="entry name" value="Cation_efflux"/>
</dbReference>
<dbReference type="Pfam" id="PF16916">
    <property type="entry name" value="ZT_dimer"/>
    <property type="match status" value="1"/>
</dbReference>
<dbReference type="PANTHER" id="PTHR43840:SF15">
    <property type="entry name" value="MITOCHONDRIAL METAL TRANSPORTER 1-RELATED"/>
    <property type="match status" value="1"/>
</dbReference>
<dbReference type="AlphaFoldDB" id="A0A9P5MZT4"/>
<dbReference type="InterPro" id="IPR050291">
    <property type="entry name" value="CDF_Transporter"/>
</dbReference>
<dbReference type="GO" id="GO:0030003">
    <property type="term" value="P:intracellular monoatomic cation homeostasis"/>
    <property type="evidence" value="ECO:0007669"/>
    <property type="project" value="UniProtKB-ARBA"/>
</dbReference>
<feature type="region of interest" description="Disordered" evidence="6">
    <location>
        <begin position="54"/>
        <end position="112"/>
    </location>
</feature>
<dbReference type="InterPro" id="IPR058533">
    <property type="entry name" value="Cation_efflux_TM"/>
</dbReference>
<dbReference type="SUPFAM" id="SSF161111">
    <property type="entry name" value="Cation efflux protein transmembrane domain-like"/>
    <property type="match status" value="1"/>
</dbReference>
<dbReference type="Pfam" id="PF01545">
    <property type="entry name" value="Cation_efflux"/>
    <property type="match status" value="1"/>
</dbReference>
<dbReference type="OrthoDB" id="435980at2759"/>
<name>A0A9P5MZT4_9AGAM</name>
<dbReference type="NCBIfam" id="TIGR01297">
    <property type="entry name" value="CDF"/>
    <property type="match status" value="1"/>
</dbReference>
<evidence type="ECO:0000256" key="5">
    <source>
        <dbReference type="ARBA" id="ARBA00023136"/>
    </source>
</evidence>
<protein>
    <submittedName>
        <fullName evidence="9">Mitochondrial iron ion transporter</fullName>
    </submittedName>
</protein>
<accession>A0A9P5MZT4</accession>
<evidence type="ECO:0000259" key="8">
    <source>
        <dbReference type="Pfam" id="PF16916"/>
    </source>
</evidence>
<dbReference type="EMBL" id="WHVB01000005">
    <property type="protein sequence ID" value="KAF8482775.1"/>
    <property type="molecule type" value="Genomic_DNA"/>
</dbReference>
<dbReference type="PANTHER" id="PTHR43840">
    <property type="entry name" value="MITOCHONDRIAL METAL TRANSPORTER 1-RELATED"/>
    <property type="match status" value="1"/>
</dbReference>
<keyword evidence="3" id="KW-0812">Transmembrane</keyword>
<dbReference type="InterPro" id="IPR027469">
    <property type="entry name" value="Cation_efflux_TMD_sf"/>
</dbReference>
<reference evidence="9" key="1">
    <citation type="submission" date="2019-10" db="EMBL/GenBank/DDBJ databases">
        <authorList>
            <consortium name="DOE Joint Genome Institute"/>
            <person name="Kuo A."/>
            <person name="Miyauchi S."/>
            <person name="Kiss E."/>
            <person name="Drula E."/>
            <person name="Kohler A."/>
            <person name="Sanchez-Garcia M."/>
            <person name="Andreopoulos B."/>
            <person name="Barry K.W."/>
            <person name="Bonito G."/>
            <person name="Buee M."/>
            <person name="Carver A."/>
            <person name="Chen C."/>
            <person name="Cichocki N."/>
            <person name="Clum A."/>
            <person name="Culley D."/>
            <person name="Crous P.W."/>
            <person name="Fauchery L."/>
            <person name="Girlanda M."/>
            <person name="Hayes R."/>
            <person name="Keri Z."/>
            <person name="LaButti K."/>
            <person name="Lipzen A."/>
            <person name="Lombard V."/>
            <person name="Magnuson J."/>
            <person name="Maillard F."/>
            <person name="Morin E."/>
            <person name="Murat C."/>
            <person name="Nolan M."/>
            <person name="Ohm R."/>
            <person name="Pangilinan J."/>
            <person name="Pereira M."/>
            <person name="Perotto S."/>
            <person name="Peter M."/>
            <person name="Riley R."/>
            <person name="Sitrit Y."/>
            <person name="Stielow B."/>
            <person name="Szollosi G."/>
            <person name="Zifcakova L."/>
            <person name="Stursova M."/>
            <person name="Spatafora J.W."/>
            <person name="Tedersoo L."/>
            <person name="Vaario L.-M."/>
            <person name="Yamada A."/>
            <person name="Yan M."/>
            <person name="Wang P."/>
            <person name="Xu J."/>
            <person name="Bruns T."/>
            <person name="Baldrian P."/>
            <person name="Vilgalys R."/>
            <person name="Henrissat B."/>
            <person name="Grigoriev I.V."/>
            <person name="Hibbett D."/>
            <person name="Nagy L.G."/>
            <person name="Martin F.M."/>
        </authorList>
    </citation>
    <scope>NUCLEOTIDE SEQUENCE</scope>
    <source>
        <strain evidence="9">Prilba</strain>
    </source>
</reference>
<evidence type="ECO:0000256" key="2">
    <source>
        <dbReference type="ARBA" id="ARBA00022448"/>
    </source>
</evidence>
<keyword evidence="5" id="KW-0472">Membrane</keyword>